<dbReference type="Pfam" id="PF07745">
    <property type="entry name" value="Glyco_hydro_53"/>
    <property type="match status" value="1"/>
</dbReference>
<evidence type="ECO:0000256" key="2">
    <source>
        <dbReference type="ARBA" id="ARBA00022801"/>
    </source>
</evidence>
<dbReference type="Proteomes" id="UP001259492">
    <property type="component" value="Unassembled WGS sequence"/>
</dbReference>
<comment type="caution">
    <text evidence="5">The sequence shown here is derived from an EMBL/GenBank/DDBJ whole genome shotgun (WGS) entry which is preliminary data.</text>
</comment>
<accession>A0ABU2YIH3</accession>
<keyword evidence="3 4" id="KW-0326">Glycosidase</keyword>
<reference evidence="5 6" key="1">
    <citation type="submission" date="2023-09" db="EMBL/GenBank/DDBJ databases">
        <authorList>
            <person name="Rey-Velasco X."/>
        </authorList>
    </citation>
    <scope>NUCLEOTIDE SEQUENCE [LARGE SCALE GENOMIC DNA]</scope>
    <source>
        <strain evidence="5 6">W332</strain>
    </source>
</reference>
<keyword evidence="2 4" id="KW-0378">Hydrolase</keyword>
<comment type="catalytic activity">
    <reaction evidence="4">
        <text>The enzyme specifically hydrolyzes (1-&gt;4)-beta-D-galactosidic linkages in type I arabinogalactans.</text>
        <dbReference type="EC" id="3.2.1.89"/>
    </reaction>
</comment>
<protein>
    <recommendedName>
        <fullName evidence="4">Arabinogalactan endo-beta-1,4-galactanase</fullName>
        <ecNumber evidence="4">3.2.1.89</ecNumber>
    </recommendedName>
</protein>
<dbReference type="GO" id="GO:0016787">
    <property type="term" value="F:hydrolase activity"/>
    <property type="evidence" value="ECO:0007669"/>
    <property type="project" value="UniProtKB-KW"/>
</dbReference>
<dbReference type="EC" id="3.2.1.89" evidence="4"/>
<evidence type="ECO:0000256" key="3">
    <source>
        <dbReference type="ARBA" id="ARBA00023295"/>
    </source>
</evidence>
<dbReference type="Gene3D" id="3.20.20.80">
    <property type="entry name" value="Glycosidases"/>
    <property type="match status" value="1"/>
</dbReference>
<dbReference type="InterPro" id="IPR011683">
    <property type="entry name" value="Glyco_hydro_53"/>
</dbReference>
<evidence type="ECO:0000256" key="1">
    <source>
        <dbReference type="ARBA" id="ARBA00010687"/>
    </source>
</evidence>
<gene>
    <name evidence="5" type="ORF">RM697_04915</name>
</gene>
<evidence type="ECO:0000313" key="6">
    <source>
        <dbReference type="Proteomes" id="UP001259492"/>
    </source>
</evidence>
<dbReference type="RefSeq" id="WP_311426746.1">
    <property type="nucleotide sequence ID" value="NZ_JAVRIA010000002.1"/>
</dbReference>
<dbReference type="EMBL" id="JAVRIA010000002">
    <property type="protein sequence ID" value="MDT0557974.1"/>
    <property type="molecule type" value="Genomic_DNA"/>
</dbReference>
<dbReference type="PROSITE" id="PS51257">
    <property type="entry name" value="PROKAR_LIPOPROTEIN"/>
    <property type="match status" value="1"/>
</dbReference>
<dbReference type="InterPro" id="IPR017853">
    <property type="entry name" value="GH"/>
</dbReference>
<keyword evidence="6" id="KW-1185">Reference proteome</keyword>
<dbReference type="SUPFAM" id="SSF51445">
    <property type="entry name" value="(Trans)glycosidases"/>
    <property type="match status" value="1"/>
</dbReference>
<sequence length="370" mass="42641">MAKYNSITYIYSFKIAQCFIGVLLFTSFSCNTSNTTEPNSRSFKMGFTTWSFGPNLQDVNDTYTFIENTADIYAEHIDSKIPWNAWINNLDLPQTFTNEIEGRANRKINTHDLVLSVSLLNSNRDELAEDFDGSIPNYTNLNDNHIEDAYVKHINYLVNAFSPDYLVIAIEVNELRLRAPEKWLGYKQLMANVTSRIKEEHSDLKISESISLHNLYEPNTTDTSAYINDILSHINTLDFIAISYYPFLNNQSTESDFQDTFNFLHNNVNSPVAFVETSHLAENLVVPNLNVSINGSESDQNLYLETLLNNAQNQNYEFTIWWTHKDYDALWETFPPELLDLGQLWRDTGLISENGTERLSLSTWERVLEN</sequence>
<name>A0ABU2YIH3_9FLAO</name>
<comment type="similarity">
    <text evidence="1 4">Belongs to the glycosyl hydrolase 53 family.</text>
</comment>
<proteinExistence type="inferred from homology"/>
<evidence type="ECO:0000313" key="5">
    <source>
        <dbReference type="EMBL" id="MDT0557974.1"/>
    </source>
</evidence>
<organism evidence="5 6">
    <name type="scientific">Microcosmobacter mediterraneus</name>
    <dbReference type="NCBI Taxonomy" id="3075607"/>
    <lineage>
        <taxon>Bacteria</taxon>
        <taxon>Pseudomonadati</taxon>
        <taxon>Bacteroidota</taxon>
        <taxon>Flavobacteriia</taxon>
        <taxon>Flavobacteriales</taxon>
        <taxon>Flavobacteriaceae</taxon>
        <taxon>Microcosmobacter</taxon>
    </lineage>
</organism>
<evidence type="ECO:0000256" key="4">
    <source>
        <dbReference type="RuleBase" id="RU361192"/>
    </source>
</evidence>